<dbReference type="InterPro" id="IPR027417">
    <property type="entry name" value="P-loop_NTPase"/>
</dbReference>
<keyword evidence="1" id="KW-0547">Nucleotide-binding</keyword>
<dbReference type="SMART" id="SM00487">
    <property type="entry name" value="DEXDc"/>
    <property type="match status" value="1"/>
</dbReference>
<dbReference type="Proteomes" id="UP000006315">
    <property type="component" value="Unassembled WGS sequence"/>
</dbReference>
<dbReference type="PATRIC" id="fig|1131731.3.peg.527"/>
<keyword evidence="2" id="KW-0378">Hydrolase</keyword>
<feature type="compositionally biased region" description="Polar residues" evidence="5">
    <location>
        <begin position="426"/>
        <end position="438"/>
    </location>
</feature>
<evidence type="ECO:0000256" key="5">
    <source>
        <dbReference type="SAM" id="MobiDB-lite"/>
    </source>
</evidence>
<sequence>MELLNTMKPFLKEAWQKAGFEQPTAIQQKAIPSISEGVDIVAESPTGTGKTLAYLLPILHNIDPDKREIQAVILSPTRELAMQIHQVIQNFTLNSGIVSGAFIGGVDLKRQIDRLKKNPMIIVGTPGRINELIDKKKMKMHEVKTVVVDEVDQMVAQKLTYDVKMVIQSTLRDRQVLFFSATISDVVQDFAKKVMNAPTFIQVERERNNAVDHIYFVSERRDKVEVLRRIYRMDESMKALIFINDSFHIDELAAKFKYKKIPIGVLHSAANKKERAAAIQQFRSGKLTLLLATDIAARGMDIQGLTHVIHLDMPEKIEQYIHRSGRTGRMGAQGTVISLVTPTEEKTLLKYGKELGVAMTKKELYGGEIVDDRPNVRKSDDRERVTKRAPRPEHRQNKDGDGKKKSYSVGESKRAVIKGGAAPQKGGTNQAPNGSNHATPRKKDRKR</sequence>
<feature type="domain" description="Helicase ATP-binding" evidence="6">
    <location>
        <begin position="31"/>
        <end position="201"/>
    </location>
</feature>
<dbReference type="AlphaFoldDB" id="K6DL80"/>
<evidence type="ECO:0000259" key="6">
    <source>
        <dbReference type="PROSITE" id="PS51192"/>
    </source>
</evidence>
<comment type="caution">
    <text evidence="8">The sequence shown here is derived from an EMBL/GenBank/DDBJ whole genome shotgun (WGS) entry which is preliminary data.</text>
</comment>
<dbReference type="EMBL" id="AJLR01000034">
    <property type="protein sequence ID" value="EKN68928.1"/>
    <property type="molecule type" value="Genomic_DNA"/>
</dbReference>
<dbReference type="CDD" id="cd18787">
    <property type="entry name" value="SF2_C_DEAD"/>
    <property type="match status" value="1"/>
</dbReference>
<dbReference type="InterPro" id="IPR044742">
    <property type="entry name" value="DEAD/DEAH_RhlB"/>
</dbReference>
<dbReference type="InterPro" id="IPR001650">
    <property type="entry name" value="Helicase_C-like"/>
</dbReference>
<dbReference type="GO" id="GO:0016787">
    <property type="term" value="F:hydrolase activity"/>
    <property type="evidence" value="ECO:0007669"/>
    <property type="project" value="UniProtKB-KW"/>
</dbReference>
<dbReference type="GO" id="GO:0003724">
    <property type="term" value="F:RNA helicase activity"/>
    <property type="evidence" value="ECO:0007669"/>
    <property type="project" value="TreeGrafter"/>
</dbReference>
<evidence type="ECO:0000256" key="1">
    <source>
        <dbReference type="ARBA" id="ARBA00022741"/>
    </source>
</evidence>
<dbReference type="GeneID" id="89468200"/>
<dbReference type="PROSITE" id="PS51192">
    <property type="entry name" value="HELICASE_ATP_BIND_1"/>
    <property type="match status" value="1"/>
</dbReference>
<accession>K6DL80</accession>
<dbReference type="GO" id="GO:0005840">
    <property type="term" value="C:ribosome"/>
    <property type="evidence" value="ECO:0007669"/>
    <property type="project" value="TreeGrafter"/>
</dbReference>
<dbReference type="GO" id="GO:0009409">
    <property type="term" value="P:response to cold"/>
    <property type="evidence" value="ECO:0007669"/>
    <property type="project" value="TreeGrafter"/>
</dbReference>
<feature type="compositionally biased region" description="Basic and acidic residues" evidence="5">
    <location>
        <begin position="371"/>
        <end position="404"/>
    </location>
</feature>
<dbReference type="STRING" id="1131731.BAZO_02572"/>
<dbReference type="RefSeq" id="WP_003329663.1">
    <property type="nucleotide sequence ID" value="NZ_AJLR01000034.1"/>
</dbReference>
<evidence type="ECO:0000313" key="9">
    <source>
        <dbReference type="Proteomes" id="UP000006315"/>
    </source>
</evidence>
<dbReference type="SMART" id="SM00490">
    <property type="entry name" value="HELICc"/>
    <property type="match status" value="1"/>
</dbReference>
<dbReference type="PANTHER" id="PTHR47963:SF7">
    <property type="entry name" value="ATP-DEPENDENT RNA HELICASE YFML-RELATED"/>
    <property type="match status" value="1"/>
</dbReference>
<evidence type="ECO:0000313" key="8">
    <source>
        <dbReference type="EMBL" id="EKN68928.1"/>
    </source>
</evidence>
<dbReference type="SUPFAM" id="SSF52540">
    <property type="entry name" value="P-loop containing nucleoside triphosphate hydrolases"/>
    <property type="match status" value="1"/>
</dbReference>
<reference evidence="8 9" key="1">
    <citation type="journal article" date="2012" name="Front. Microbiol.">
        <title>Redundancy and modularity in membrane-associated dissimilatory nitrate reduction in Bacillus.</title>
        <authorList>
            <person name="Heylen K."/>
            <person name="Keltjens J."/>
        </authorList>
    </citation>
    <scope>NUCLEOTIDE SEQUENCE [LARGE SCALE GENOMIC DNA]</scope>
    <source>
        <strain evidence="8 9">LMG 9581</strain>
    </source>
</reference>
<dbReference type="Gene3D" id="3.40.50.300">
    <property type="entry name" value="P-loop containing nucleotide triphosphate hydrolases"/>
    <property type="match status" value="2"/>
</dbReference>
<dbReference type="InterPro" id="IPR050547">
    <property type="entry name" value="DEAD_box_RNA_helicases"/>
</dbReference>
<dbReference type="PROSITE" id="PS51194">
    <property type="entry name" value="HELICASE_CTER"/>
    <property type="match status" value="1"/>
</dbReference>
<dbReference type="GO" id="GO:0005524">
    <property type="term" value="F:ATP binding"/>
    <property type="evidence" value="ECO:0007669"/>
    <property type="project" value="UniProtKB-KW"/>
</dbReference>
<dbReference type="CDD" id="cd00268">
    <property type="entry name" value="DEADc"/>
    <property type="match status" value="1"/>
</dbReference>
<evidence type="ECO:0000256" key="4">
    <source>
        <dbReference type="ARBA" id="ARBA00022840"/>
    </source>
</evidence>
<dbReference type="Pfam" id="PF00271">
    <property type="entry name" value="Helicase_C"/>
    <property type="match status" value="1"/>
</dbReference>
<name>K6DL80_SCHAZ</name>
<keyword evidence="3 8" id="KW-0347">Helicase</keyword>
<keyword evidence="9" id="KW-1185">Reference proteome</keyword>
<gene>
    <name evidence="8" type="ORF">BAZO_02572</name>
</gene>
<dbReference type="GO" id="GO:0033592">
    <property type="term" value="F:RNA strand annealing activity"/>
    <property type="evidence" value="ECO:0007669"/>
    <property type="project" value="TreeGrafter"/>
</dbReference>
<evidence type="ECO:0000256" key="2">
    <source>
        <dbReference type="ARBA" id="ARBA00022801"/>
    </source>
</evidence>
<dbReference type="InterPro" id="IPR014001">
    <property type="entry name" value="Helicase_ATP-bd"/>
</dbReference>
<feature type="domain" description="Helicase C-terminal" evidence="7">
    <location>
        <begin position="225"/>
        <end position="377"/>
    </location>
</feature>
<dbReference type="InterPro" id="IPR011545">
    <property type="entry name" value="DEAD/DEAH_box_helicase_dom"/>
</dbReference>
<keyword evidence="4" id="KW-0067">ATP-binding</keyword>
<proteinExistence type="predicted"/>
<dbReference type="GO" id="GO:0005829">
    <property type="term" value="C:cytosol"/>
    <property type="evidence" value="ECO:0007669"/>
    <property type="project" value="TreeGrafter"/>
</dbReference>
<evidence type="ECO:0000256" key="3">
    <source>
        <dbReference type="ARBA" id="ARBA00022806"/>
    </source>
</evidence>
<evidence type="ECO:0000259" key="7">
    <source>
        <dbReference type="PROSITE" id="PS51194"/>
    </source>
</evidence>
<organism evidence="8 9">
    <name type="scientific">Schinkia azotoformans LMG 9581</name>
    <dbReference type="NCBI Taxonomy" id="1131731"/>
    <lineage>
        <taxon>Bacteria</taxon>
        <taxon>Bacillati</taxon>
        <taxon>Bacillota</taxon>
        <taxon>Bacilli</taxon>
        <taxon>Bacillales</taxon>
        <taxon>Bacillaceae</taxon>
        <taxon>Calidifontibacillus/Schinkia group</taxon>
        <taxon>Schinkia</taxon>
    </lineage>
</organism>
<dbReference type="PANTHER" id="PTHR47963">
    <property type="entry name" value="DEAD-BOX ATP-DEPENDENT RNA HELICASE 47, MITOCHONDRIAL"/>
    <property type="match status" value="1"/>
</dbReference>
<feature type="region of interest" description="Disordered" evidence="5">
    <location>
        <begin position="371"/>
        <end position="447"/>
    </location>
</feature>
<dbReference type="Pfam" id="PF00270">
    <property type="entry name" value="DEAD"/>
    <property type="match status" value="1"/>
</dbReference>
<protein>
    <submittedName>
        <fullName evidence="8">ATP-dependent RNA helicase</fullName>
    </submittedName>
</protein>